<evidence type="ECO:0000259" key="1">
    <source>
        <dbReference type="Pfam" id="PF01636"/>
    </source>
</evidence>
<organism evidence="2 3">
    <name type="scientific">Frondihabitans sucicola</name>
    <dbReference type="NCBI Taxonomy" id="1268041"/>
    <lineage>
        <taxon>Bacteria</taxon>
        <taxon>Bacillati</taxon>
        <taxon>Actinomycetota</taxon>
        <taxon>Actinomycetes</taxon>
        <taxon>Micrococcales</taxon>
        <taxon>Microbacteriaceae</taxon>
        <taxon>Frondihabitans</taxon>
    </lineage>
</organism>
<dbReference type="Pfam" id="PF01636">
    <property type="entry name" value="APH"/>
    <property type="match status" value="1"/>
</dbReference>
<keyword evidence="3" id="KW-1185">Reference proteome</keyword>
<dbReference type="EMBL" id="AP027732">
    <property type="protein sequence ID" value="BDZ50357.1"/>
    <property type="molecule type" value="Genomic_DNA"/>
</dbReference>
<dbReference type="InterPro" id="IPR052898">
    <property type="entry name" value="ACAD10-like"/>
</dbReference>
<feature type="domain" description="Aminoglycoside phosphotransferase" evidence="1">
    <location>
        <begin position="11"/>
        <end position="103"/>
    </location>
</feature>
<dbReference type="PANTHER" id="PTHR47829">
    <property type="entry name" value="HYDROLASE, PUTATIVE (AFU_ORTHOLOGUE AFUA_1G12880)-RELATED"/>
    <property type="match status" value="1"/>
</dbReference>
<gene>
    <name evidence="2" type="ORF">GCM10025867_25980</name>
</gene>
<dbReference type="SUPFAM" id="SSF56112">
    <property type="entry name" value="Protein kinase-like (PK-like)"/>
    <property type="match status" value="1"/>
</dbReference>
<evidence type="ECO:0000313" key="3">
    <source>
        <dbReference type="Proteomes" id="UP001321486"/>
    </source>
</evidence>
<protein>
    <recommendedName>
        <fullName evidence="1">Aminoglycoside phosphotransferase domain-containing protein</fullName>
    </recommendedName>
</protein>
<dbReference type="PANTHER" id="PTHR47829:SF1">
    <property type="entry name" value="HAD FAMILY PHOSPHATASE"/>
    <property type="match status" value="1"/>
</dbReference>
<evidence type="ECO:0000313" key="2">
    <source>
        <dbReference type="EMBL" id="BDZ50357.1"/>
    </source>
</evidence>
<reference evidence="3" key="1">
    <citation type="journal article" date="2019" name="Int. J. Syst. Evol. Microbiol.">
        <title>The Global Catalogue of Microorganisms (GCM) 10K type strain sequencing project: providing services to taxonomists for standard genome sequencing and annotation.</title>
        <authorList>
            <consortium name="The Broad Institute Genomics Platform"/>
            <consortium name="The Broad Institute Genome Sequencing Center for Infectious Disease"/>
            <person name="Wu L."/>
            <person name="Ma J."/>
        </authorList>
    </citation>
    <scope>NUCLEOTIDE SEQUENCE [LARGE SCALE GENOMIC DNA]</scope>
    <source>
        <strain evidence="3">NBRC 108728</strain>
    </source>
</reference>
<accession>A0ABM8GQ09</accession>
<dbReference type="InterPro" id="IPR002575">
    <property type="entry name" value="Aminoglycoside_PTrfase"/>
</dbReference>
<name>A0ABM8GQ09_9MICO</name>
<proteinExistence type="predicted"/>
<sequence length="168" mass="18262">MADPSGVPPSAFADVDAWLIEHAPPESAHAIVHGDYRLGNLMLGTDEPRLVAVLDWELATVGDPLVDLGYLLASWAEPGRDLTPVQALGRATQAPGFPSAAELSARYFSVRGIPQRDPGWYIALANWKLAVLYEYSRRRFETDDGDPYYADPAHVTAFLAAARRSAGL</sequence>
<dbReference type="Proteomes" id="UP001321486">
    <property type="component" value="Chromosome"/>
</dbReference>
<dbReference type="InterPro" id="IPR011009">
    <property type="entry name" value="Kinase-like_dom_sf"/>
</dbReference>
<dbReference type="Gene3D" id="3.90.1200.10">
    <property type="match status" value="1"/>
</dbReference>